<gene>
    <name evidence="1" type="ORF">Q4Q35_20805</name>
</gene>
<evidence type="ECO:0000313" key="1">
    <source>
        <dbReference type="EMBL" id="MDO5972246.1"/>
    </source>
</evidence>
<evidence type="ECO:0000313" key="2">
    <source>
        <dbReference type="Proteomes" id="UP001176883"/>
    </source>
</evidence>
<proteinExistence type="predicted"/>
<dbReference type="Proteomes" id="UP001176883">
    <property type="component" value="Unassembled WGS sequence"/>
</dbReference>
<comment type="caution">
    <text evidence="1">The sequence shown here is derived from an EMBL/GenBank/DDBJ whole genome shotgun (WGS) entry which is preliminary data.</text>
</comment>
<reference evidence="1" key="1">
    <citation type="submission" date="2023-07" db="EMBL/GenBank/DDBJ databases">
        <title>Two novel species in the genus Flavivirga.</title>
        <authorList>
            <person name="Kwon K."/>
        </authorList>
    </citation>
    <scope>NUCLEOTIDE SEQUENCE</scope>
    <source>
        <strain evidence="1">KCTC 52353</strain>
    </source>
</reference>
<accession>A0ABT8WGG3</accession>
<keyword evidence="2" id="KW-1185">Reference proteome</keyword>
<dbReference type="EMBL" id="JAUOEK010000184">
    <property type="protein sequence ID" value="MDO5972246.1"/>
    <property type="molecule type" value="Genomic_DNA"/>
</dbReference>
<dbReference type="RefSeq" id="WP_303279985.1">
    <property type="nucleotide sequence ID" value="NZ_JAUOEK010000184.1"/>
</dbReference>
<organism evidence="1 2">
    <name type="scientific">Flavivirga aquimarina</name>
    <dbReference type="NCBI Taxonomy" id="2027862"/>
    <lineage>
        <taxon>Bacteria</taxon>
        <taxon>Pseudomonadati</taxon>
        <taxon>Bacteroidota</taxon>
        <taxon>Flavobacteriia</taxon>
        <taxon>Flavobacteriales</taxon>
        <taxon>Flavobacteriaceae</taxon>
        <taxon>Flavivirga</taxon>
    </lineage>
</organism>
<sequence>MKTAITSNFFCLVYGHNYFRIKEAKTDTPSLVCKCCKKYFMLNPYDDIIEVEQQRSIFLLPKIKKIM</sequence>
<protein>
    <submittedName>
        <fullName evidence="1">Uncharacterized protein</fullName>
    </submittedName>
</protein>
<name>A0ABT8WGG3_9FLAO</name>